<feature type="signal peptide" evidence="8">
    <location>
        <begin position="1"/>
        <end position="18"/>
    </location>
</feature>
<evidence type="ECO:0000256" key="6">
    <source>
        <dbReference type="ARBA" id="ARBA00023004"/>
    </source>
</evidence>
<evidence type="ECO:0008006" key="11">
    <source>
        <dbReference type="Google" id="ProtNLM"/>
    </source>
</evidence>
<organism evidence="9 10">
    <name type="scientific">Sistotremastrum suecicum HHB10207 ss-3</name>
    <dbReference type="NCBI Taxonomy" id="1314776"/>
    <lineage>
        <taxon>Eukaryota</taxon>
        <taxon>Fungi</taxon>
        <taxon>Dikarya</taxon>
        <taxon>Basidiomycota</taxon>
        <taxon>Agaricomycotina</taxon>
        <taxon>Agaricomycetes</taxon>
        <taxon>Sistotremastrales</taxon>
        <taxon>Sistotremastraceae</taxon>
        <taxon>Sistotremastrum</taxon>
    </lineage>
</organism>
<dbReference type="AlphaFoldDB" id="A0A166CAY2"/>
<keyword evidence="7" id="KW-0503">Monooxygenase</keyword>
<dbReference type="OrthoDB" id="1055148at2759"/>
<evidence type="ECO:0000256" key="1">
    <source>
        <dbReference type="ARBA" id="ARBA00001971"/>
    </source>
</evidence>
<dbReference type="EMBL" id="KV428087">
    <property type="protein sequence ID" value="KZT37269.1"/>
    <property type="molecule type" value="Genomic_DNA"/>
</dbReference>
<dbReference type="Gene3D" id="1.10.630.10">
    <property type="entry name" value="Cytochrome P450"/>
    <property type="match status" value="1"/>
</dbReference>
<evidence type="ECO:0000313" key="9">
    <source>
        <dbReference type="EMBL" id="KZT37269.1"/>
    </source>
</evidence>
<evidence type="ECO:0000256" key="3">
    <source>
        <dbReference type="ARBA" id="ARBA00022617"/>
    </source>
</evidence>
<keyword evidence="5" id="KW-0560">Oxidoreductase</keyword>
<evidence type="ECO:0000256" key="4">
    <source>
        <dbReference type="ARBA" id="ARBA00022723"/>
    </source>
</evidence>
<sequence length="239" mass="26757">MFTLELLLLCFCVIFIAGRDPVLSLLKTSLGINKVKGPLPPGPPPGTSLATARKHGSRVWEEYAEWAKKSGPVIYATYGKTSLLLLSSAKVATDLMNKRSRIYSDRPSTVMFGELIGHDKTVFPSPMSSPRFKIHRRLMAEVVGGLDESAYVKVMEEKRVSFLVSLRDDHINFITQIKANAAAIIQAIILRVVYGYSLTDPTTDPLLRQIQEYVHHLGREGTFGKWLVDSYPFLKYTPE</sequence>
<evidence type="ECO:0000313" key="10">
    <source>
        <dbReference type="Proteomes" id="UP000076798"/>
    </source>
</evidence>
<evidence type="ECO:0000256" key="5">
    <source>
        <dbReference type="ARBA" id="ARBA00023002"/>
    </source>
</evidence>
<evidence type="ECO:0000256" key="7">
    <source>
        <dbReference type="ARBA" id="ARBA00023033"/>
    </source>
</evidence>
<dbReference type="PANTHER" id="PTHR46300:SF7">
    <property type="entry name" value="P450, PUTATIVE (EUROFUNG)-RELATED"/>
    <property type="match status" value="1"/>
</dbReference>
<reference evidence="9 10" key="1">
    <citation type="journal article" date="2016" name="Mol. Biol. Evol.">
        <title>Comparative Genomics of Early-Diverging Mushroom-Forming Fungi Provides Insights into the Origins of Lignocellulose Decay Capabilities.</title>
        <authorList>
            <person name="Nagy L.G."/>
            <person name="Riley R."/>
            <person name="Tritt A."/>
            <person name="Adam C."/>
            <person name="Daum C."/>
            <person name="Floudas D."/>
            <person name="Sun H."/>
            <person name="Yadav J.S."/>
            <person name="Pangilinan J."/>
            <person name="Larsson K.H."/>
            <person name="Matsuura K."/>
            <person name="Barry K."/>
            <person name="Labutti K."/>
            <person name="Kuo R."/>
            <person name="Ohm R.A."/>
            <person name="Bhattacharya S.S."/>
            <person name="Shirouzu T."/>
            <person name="Yoshinaga Y."/>
            <person name="Martin F.M."/>
            <person name="Grigoriev I.V."/>
            <person name="Hibbett D.S."/>
        </authorList>
    </citation>
    <scope>NUCLEOTIDE SEQUENCE [LARGE SCALE GENOMIC DNA]</scope>
    <source>
        <strain evidence="9 10">HHB10207 ss-3</strain>
    </source>
</reference>
<keyword evidence="8" id="KW-0732">Signal</keyword>
<gene>
    <name evidence="9" type="ORF">SISSUDRAFT_875173</name>
</gene>
<dbReference type="Pfam" id="PF00067">
    <property type="entry name" value="p450"/>
    <property type="match status" value="1"/>
</dbReference>
<name>A0A166CAY2_9AGAM</name>
<protein>
    <recommendedName>
        <fullName evidence="11">Cytochrome P450</fullName>
    </recommendedName>
</protein>
<keyword evidence="6" id="KW-0408">Iron</keyword>
<dbReference type="GO" id="GO:0005506">
    <property type="term" value="F:iron ion binding"/>
    <property type="evidence" value="ECO:0007669"/>
    <property type="project" value="InterPro"/>
</dbReference>
<comment type="cofactor">
    <cofactor evidence="1">
        <name>heme</name>
        <dbReference type="ChEBI" id="CHEBI:30413"/>
    </cofactor>
</comment>
<dbReference type="InterPro" id="IPR001128">
    <property type="entry name" value="Cyt_P450"/>
</dbReference>
<evidence type="ECO:0000256" key="2">
    <source>
        <dbReference type="ARBA" id="ARBA00010617"/>
    </source>
</evidence>
<dbReference type="STRING" id="1314776.A0A166CAY2"/>
<dbReference type="PANTHER" id="PTHR46300">
    <property type="entry name" value="P450, PUTATIVE (EUROFUNG)-RELATED-RELATED"/>
    <property type="match status" value="1"/>
</dbReference>
<dbReference type="Proteomes" id="UP000076798">
    <property type="component" value="Unassembled WGS sequence"/>
</dbReference>
<keyword evidence="10" id="KW-1185">Reference proteome</keyword>
<comment type="similarity">
    <text evidence="2">Belongs to the cytochrome P450 family.</text>
</comment>
<proteinExistence type="inferred from homology"/>
<keyword evidence="4" id="KW-0479">Metal-binding</keyword>
<dbReference type="InterPro" id="IPR050364">
    <property type="entry name" value="Cytochrome_P450_fung"/>
</dbReference>
<dbReference type="SUPFAM" id="SSF48264">
    <property type="entry name" value="Cytochrome P450"/>
    <property type="match status" value="1"/>
</dbReference>
<feature type="chain" id="PRO_5007871544" description="Cytochrome P450" evidence="8">
    <location>
        <begin position="19"/>
        <end position="239"/>
    </location>
</feature>
<keyword evidence="3" id="KW-0349">Heme</keyword>
<dbReference type="GO" id="GO:0004497">
    <property type="term" value="F:monooxygenase activity"/>
    <property type="evidence" value="ECO:0007669"/>
    <property type="project" value="UniProtKB-KW"/>
</dbReference>
<dbReference type="GO" id="GO:0016705">
    <property type="term" value="F:oxidoreductase activity, acting on paired donors, with incorporation or reduction of molecular oxygen"/>
    <property type="evidence" value="ECO:0007669"/>
    <property type="project" value="InterPro"/>
</dbReference>
<accession>A0A166CAY2</accession>
<evidence type="ECO:0000256" key="8">
    <source>
        <dbReference type="SAM" id="SignalP"/>
    </source>
</evidence>
<dbReference type="GO" id="GO:0020037">
    <property type="term" value="F:heme binding"/>
    <property type="evidence" value="ECO:0007669"/>
    <property type="project" value="InterPro"/>
</dbReference>
<dbReference type="InterPro" id="IPR036396">
    <property type="entry name" value="Cyt_P450_sf"/>
</dbReference>